<dbReference type="Pfam" id="PF01419">
    <property type="entry name" value="Jacalin"/>
    <property type="match status" value="1"/>
</dbReference>
<keyword evidence="3" id="KW-1185">Reference proteome</keyword>
<comment type="caution">
    <text evidence="2">The sequence shown here is derived from an EMBL/GenBank/DDBJ whole genome shotgun (WGS) entry which is preliminary data.</text>
</comment>
<dbReference type="AlphaFoldDB" id="A0A8H6YCR1"/>
<evidence type="ECO:0000313" key="2">
    <source>
        <dbReference type="EMBL" id="KAF7357323.1"/>
    </source>
</evidence>
<dbReference type="OrthoDB" id="3349613at2759"/>
<dbReference type="Gene3D" id="2.100.10.30">
    <property type="entry name" value="Jacalin-like lectin domain"/>
    <property type="match status" value="1"/>
</dbReference>
<reference evidence="2" key="1">
    <citation type="submission" date="2020-05" db="EMBL/GenBank/DDBJ databases">
        <title>Mycena genomes resolve the evolution of fungal bioluminescence.</title>
        <authorList>
            <person name="Tsai I.J."/>
        </authorList>
    </citation>
    <scope>NUCLEOTIDE SEQUENCE</scope>
    <source>
        <strain evidence="2">160909Yilan</strain>
    </source>
</reference>
<dbReference type="EMBL" id="JACAZH010000010">
    <property type="protein sequence ID" value="KAF7357323.1"/>
    <property type="molecule type" value="Genomic_DNA"/>
</dbReference>
<protein>
    <recommendedName>
        <fullName evidence="1">Jacalin-type lectin domain-containing protein</fullName>
    </recommendedName>
</protein>
<sequence>MFQSQPVQIQTSNFGGAQGTLFNDNTDASGFPNSGGNVFIDPERPITQIDVCGGWVVDTIKTTYRLTNGNFATFQRGSPVNQGNLTSVQLNENEIISQICGFAGYYKFYDQSLLIKLTLVITDTSNGNVRVVGPIGGMNQNGVPGANGQAGPNGVADGKFFSVSNPLALAGFEQQGKAQLGIAGISIVKSNMVE</sequence>
<evidence type="ECO:0000313" key="3">
    <source>
        <dbReference type="Proteomes" id="UP000623467"/>
    </source>
</evidence>
<feature type="domain" description="Jacalin-type lectin" evidence="1">
    <location>
        <begin position="34"/>
        <end position="136"/>
    </location>
</feature>
<name>A0A8H6YCR1_9AGAR</name>
<accession>A0A8H6YCR1</accession>
<proteinExistence type="predicted"/>
<dbReference type="SUPFAM" id="SSF51101">
    <property type="entry name" value="Mannose-binding lectins"/>
    <property type="match status" value="1"/>
</dbReference>
<evidence type="ECO:0000259" key="1">
    <source>
        <dbReference type="Pfam" id="PF01419"/>
    </source>
</evidence>
<dbReference type="InterPro" id="IPR036404">
    <property type="entry name" value="Jacalin-like_lectin_dom_sf"/>
</dbReference>
<organism evidence="2 3">
    <name type="scientific">Mycena sanguinolenta</name>
    <dbReference type="NCBI Taxonomy" id="230812"/>
    <lineage>
        <taxon>Eukaryota</taxon>
        <taxon>Fungi</taxon>
        <taxon>Dikarya</taxon>
        <taxon>Basidiomycota</taxon>
        <taxon>Agaricomycotina</taxon>
        <taxon>Agaricomycetes</taxon>
        <taxon>Agaricomycetidae</taxon>
        <taxon>Agaricales</taxon>
        <taxon>Marasmiineae</taxon>
        <taxon>Mycenaceae</taxon>
        <taxon>Mycena</taxon>
    </lineage>
</organism>
<dbReference type="InterPro" id="IPR001229">
    <property type="entry name" value="Jacalin-like_lectin_dom"/>
</dbReference>
<dbReference type="Proteomes" id="UP000623467">
    <property type="component" value="Unassembled WGS sequence"/>
</dbReference>
<gene>
    <name evidence="2" type="ORF">MSAN_01327900</name>
</gene>